<accession>A0ABQ0DBA9</accession>
<reference evidence="1 2" key="1">
    <citation type="journal article" date="2019" name="PLoS Negl. Trop. Dis.">
        <title>Whole genome sequencing of Entamoeba nuttalli reveals mammalian host-related molecular signatures and a novel octapeptide-repeat surface protein.</title>
        <authorList>
            <person name="Tanaka M."/>
            <person name="Makiuchi T."/>
            <person name="Komiyama T."/>
            <person name="Shiina T."/>
            <person name="Osaki K."/>
            <person name="Tachibana H."/>
        </authorList>
    </citation>
    <scope>NUCLEOTIDE SEQUENCE [LARGE SCALE GENOMIC DNA]</scope>
    <source>
        <strain evidence="1 2">P19-061405</strain>
    </source>
</reference>
<name>A0ABQ0DBA9_9EUKA</name>
<evidence type="ECO:0008006" key="3">
    <source>
        <dbReference type="Google" id="ProtNLM"/>
    </source>
</evidence>
<dbReference type="EMBL" id="BAAFRS010000047">
    <property type="protein sequence ID" value="GAB1220038.1"/>
    <property type="molecule type" value="Genomic_DNA"/>
</dbReference>
<dbReference type="Proteomes" id="UP001628156">
    <property type="component" value="Unassembled WGS sequence"/>
</dbReference>
<evidence type="ECO:0000313" key="2">
    <source>
        <dbReference type="Proteomes" id="UP001628156"/>
    </source>
</evidence>
<keyword evidence="2" id="KW-1185">Reference proteome</keyword>
<protein>
    <recommendedName>
        <fullName evidence="3">TLDc domain-containing protein</fullName>
    </recommendedName>
</protein>
<sequence length="284" mass="32516">MNTSKESSKTKKRVSRSFCIKNFTKKSITLFRLHSSSDTSSEECDDAINSVECMSLITSIPSITLESRSFFKPLEKSSSEILKLSSKPQQRRSINDQYLSSYLSPNVHNEKPIYRLVERIGFIRRNIGIKTEKIIFDSNQDGLDNRILSSKVFGKESILFICIADGIRFGCFHKDIIAPFNKCSSNEFYSKGSFIFFIKDNISVYETILKRLNKNQPNIELYYCPEKDTVFSCINAFTIKSNGDVSLSELITHSFDCKEIQNILSLTFQKSSIVCKRLLAIQFE</sequence>
<evidence type="ECO:0000313" key="1">
    <source>
        <dbReference type="EMBL" id="GAB1220038.1"/>
    </source>
</evidence>
<proteinExistence type="predicted"/>
<organism evidence="1 2">
    <name type="scientific">Entamoeba nuttalli</name>
    <dbReference type="NCBI Taxonomy" id="412467"/>
    <lineage>
        <taxon>Eukaryota</taxon>
        <taxon>Amoebozoa</taxon>
        <taxon>Evosea</taxon>
        <taxon>Archamoebae</taxon>
        <taxon>Mastigamoebida</taxon>
        <taxon>Entamoebidae</taxon>
        <taxon>Entamoeba</taxon>
    </lineage>
</organism>
<gene>
    <name evidence="1" type="ORF">ENUP19_0047G0097</name>
</gene>
<comment type="caution">
    <text evidence="1">The sequence shown here is derived from an EMBL/GenBank/DDBJ whole genome shotgun (WGS) entry which is preliminary data.</text>
</comment>